<dbReference type="InterPro" id="IPR049777">
    <property type="entry name" value="SCO2524-like"/>
</dbReference>
<dbReference type="EMBL" id="JNAD02000001">
    <property type="protein sequence ID" value="RKM99157.1"/>
    <property type="molecule type" value="Genomic_DNA"/>
</dbReference>
<protein>
    <submittedName>
        <fullName evidence="1">Uncharacterized protein</fullName>
    </submittedName>
</protein>
<dbReference type="OrthoDB" id="3311648at2"/>
<reference evidence="1 2" key="1">
    <citation type="journal article" date="2014" name="Genome Announc.">
        <title>Draft Genome Sequence of Streptomyces fradiae ATCC 19609, a Strain Highly Sensitive to Antibiotics.</title>
        <authorList>
            <person name="Bekker O.B."/>
            <person name="Klimina K.M."/>
            <person name="Vatlin A.A."/>
            <person name="Zakharevich N.V."/>
            <person name="Kasianov A.S."/>
            <person name="Danilenko V.N."/>
        </authorList>
    </citation>
    <scope>NUCLEOTIDE SEQUENCE [LARGE SCALE GENOMIC DNA]</scope>
    <source>
        <strain evidence="1 2">ATCC 19609</strain>
    </source>
</reference>
<comment type="caution">
    <text evidence="1">The sequence shown here is derived from an EMBL/GenBank/DDBJ whole genome shotgun (WGS) entry which is preliminary data.</text>
</comment>
<name>A0A3R7J9M8_9ACTN</name>
<dbReference type="AlphaFoldDB" id="A0A3R7J9M8"/>
<keyword evidence="2" id="KW-1185">Reference proteome</keyword>
<sequence>MQIKPRQQLLDIWRAIARYSFADGEWDWGDAGGLSSVADAERLLCLMYPATEFPAFRLDDPDTTDRDVREVLSGAGSRLELPAKLLSVVAEFMNTHTTDDKRPSFAGGHYFNARDSEAELTPEQRQLGVVDSFSLSITLSLATLGFLKVYLSKPRRAEVQAMADELRTATEARLTAAMVSLLRSFTVNVFDAEAPQGRTLCRLLGQGRVSERIAAQQFQRRFKSLRATIRDSISLGVDVADGLGDENQLFECGWAWSLVKDAPPVKTESEIGPQPDGIAKPTPYLYFTVVALDGIQDLFSERTLTLGLLNVEQQRLAEALRLRWEITQQYWSRIARFGEAGWPLEDIPWRTTGQRQESEYFSLSVAAILVHDLVRRRATDDDLTRTVDVMERLAERGRITSRMKVGDPAIELHAPGVAMPLQGGEALGPPMQWSMPDFSAQLLKRTIQLCSLSRSISSHDRLLRLAERIFDHLWQRRNRSGESAGLWDNIHAVYPDAPARGWSLSWSITERVTECMVAARQLYTQPPIRSSTLIGIARDLLSEATHLLGNEQLEPTSTADGSRGMALKGIEVKLARAREILEEQPGTSCALSTEVLGELDTLALARQTASRGV</sequence>
<gene>
    <name evidence="1" type="ORF">SFRA_002870</name>
</gene>
<accession>A0A3R7J9M8</accession>
<dbReference type="RefSeq" id="WP_043469109.1">
    <property type="nucleotide sequence ID" value="NZ_JBIRWO010000004.1"/>
</dbReference>
<dbReference type="NCBIfam" id="NF040567">
    <property type="entry name" value="SCO2524_fam"/>
    <property type="match status" value="1"/>
</dbReference>
<proteinExistence type="predicted"/>
<evidence type="ECO:0000313" key="2">
    <source>
        <dbReference type="Proteomes" id="UP000028058"/>
    </source>
</evidence>
<dbReference type="Proteomes" id="UP000028058">
    <property type="component" value="Unassembled WGS sequence"/>
</dbReference>
<organism evidence="1 2">
    <name type="scientific">Streptomyces xinghaiensis</name>
    <dbReference type="NCBI Taxonomy" id="1038928"/>
    <lineage>
        <taxon>Bacteria</taxon>
        <taxon>Bacillati</taxon>
        <taxon>Actinomycetota</taxon>
        <taxon>Actinomycetes</taxon>
        <taxon>Kitasatosporales</taxon>
        <taxon>Streptomycetaceae</taxon>
        <taxon>Streptomyces</taxon>
    </lineage>
</organism>
<evidence type="ECO:0000313" key="1">
    <source>
        <dbReference type="EMBL" id="RKM99157.1"/>
    </source>
</evidence>